<dbReference type="PANTHER" id="PTHR45947:SF3">
    <property type="entry name" value="SULFOQUINOVOSYL TRANSFERASE SQD2"/>
    <property type="match status" value="1"/>
</dbReference>
<dbReference type="EMBL" id="JBBUTH010000003">
    <property type="protein sequence ID" value="MEK8049892.1"/>
    <property type="molecule type" value="Genomic_DNA"/>
</dbReference>
<dbReference type="PANTHER" id="PTHR45947">
    <property type="entry name" value="SULFOQUINOVOSYL TRANSFERASE SQD2"/>
    <property type="match status" value="1"/>
</dbReference>
<evidence type="ECO:0000313" key="4">
    <source>
        <dbReference type="Proteomes" id="UP001365405"/>
    </source>
</evidence>
<feature type="domain" description="Glycosyl transferase family 1" evidence="1">
    <location>
        <begin position="192"/>
        <end position="344"/>
    </location>
</feature>
<organism evidence="3 4">
    <name type="scientific">Pseudaquabacterium inlustre</name>
    <dbReference type="NCBI Taxonomy" id="2984192"/>
    <lineage>
        <taxon>Bacteria</taxon>
        <taxon>Pseudomonadati</taxon>
        <taxon>Pseudomonadota</taxon>
        <taxon>Betaproteobacteria</taxon>
        <taxon>Burkholderiales</taxon>
        <taxon>Sphaerotilaceae</taxon>
        <taxon>Pseudaquabacterium</taxon>
    </lineage>
</organism>
<sequence length="377" mass="42668">MNSATARRPRLVFLSSVATPQQVKFCTALQDYFDATFWFYEHPDRTRGAWWRVDLGAHCEVLSRVLFAKTGPLAERYLPLGLEERLRILDPDIVMVGGFSIPGNWLAYRWAIRNGKRAVVFTERSRDASGALRKNNVVWKLQRWLYRDVHQVIVSADDAVEQFRDEFQFGDKVVAGRYASDLDDYFRHPERKARSAYTYLFANRMTEIYNPLGAIDIFAAIRSRHPGSRLLMNAAGELGGICRERIAALALTEDVDFLDGLKSWSDLNDVYARSDVLLLPAHFSNGNFTILEAMASGMGLVISNRILGIGKMVEDGHNGFNCEPTTDQFVDRVERYIADPALFRKHAQINRALVAPLGAKGTAARFDEILNRDVPCK</sequence>
<keyword evidence="3" id="KW-0808">Transferase</keyword>
<dbReference type="GO" id="GO:0016757">
    <property type="term" value="F:glycosyltransferase activity"/>
    <property type="evidence" value="ECO:0007669"/>
    <property type="project" value="UniProtKB-KW"/>
</dbReference>
<dbReference type="SUPFAM" id="SSF53756">
    <property type="entry name" value="UDP-Glycosyltransferase/glycogen phosphorylase"/>
    <property type="match status" value="1"/>
</dbReference>
<dbReference type="RefSeq" id="WP_341409563.1">
    <property type="nucleotide sequence ID" value="NZ_JBBUTH010000003.1"/>
</dbReference>
<dbReference type="CDD" id="cd03801">
    <property type="entry name" value="GT4_PimA-like"/>
    <property type="match status" value="1"/>
</dbReference>
<evidence type="ECO:0000259" key="1">
    <source>
        <dbReference type="Pfam" id="PF00534"/>
    </source>
</evidence>
<dbReference type="InterPro" id="IPR001296">
    <property type="entry name" value="Glyco_trans_1"/>
</dbReference>
<dbReference type="EC" id="2.4.-.-" evidence="3"/>
<proteinExistence type="predicted"/>
<dbReference type="InterPro" id="IPR050194">
    <property type="entry name" value="Glycosyltransferase_grp1"/>
</dbReference>
<reference evidence="3 4" key="1">
    <citation type="submission" date="2024-04" db="EMBL/GenBank/DDBJ databases">
        <title>Novel species of the genus Ideonella isolated from streams.</title>
        <authorList>
            <person name="Lu H."/>
        </authorList>
    </citation>
    <scope>NUCLEOTIDE SEQUENCE [LARGE SCALE GENOMIC DNA]</scope>
    <source>
        <strain evidence="3 4">DXS22W</strain>
    </source>
</reference>
<dbReference type="Proteomes" id="UP001365405">
    <property type="component" value="Unassembled WGS sequence"/>
</dbReference>
<keyword evidence="4" id="KW-1185">Reference proteome</keyword>
<protein>
    <submittedName>
        <fullName evidence="3">Glycosyltransferase</fullName>
        <ecNumber evidence="3">2.4.-.-</ecNumber>
    </submittedName>
</protein>
<accession>A0ABU9CH48</accession>
<gene>
    <name evidence="3" type="ORF">AACH10_06560</name>
</gene>
<evidence type="ECO:0000313" key="3">
    <source>
        <dbReference type="EMBL" id="MEK8049892.1"/>
    </source>
</evidence>
<dbReference type="Gene3D" id="3.40.50.2000">
    <property type="entry name" value="Glycogen Phosphorylase B"/>
    <property type="match status" value="2"/>
</dbReference>
<feature type="domain" description="Glycosyltransferase subfamily 4-like N-terminal" evidence="2">
    <location>
        <begin position="46"/>
        <end position="166"/>
    </location>
</feature>
<name>A0ABU9CH48_9BURK</name>
<dbReference type="Pfam" id="PF00534">
    <property type="entry name" value="Glycos_transf_1"/>
    <property type="match status" value="1"/>
</dbReference>
<evidence type="ECO:0000259" key="2">
    <source>
        <dbReference type="Pfam" id="PF13579"/>
    </source>
</evidence>
<dbReference type="InterPro" id="IPR028098">
    <property type="entry name" value="Glyco_trans_4-like_N"/>
</dbReference>
<dbReference type="Pfam" id="PF13579">
    <property type="entry name" value="Glyco_trans_4_4"/>
    <property type="match status" value="1"/>
</dbReference>
<comment type="caution">
    <text evidence="3">The sequence shown here is derived from an EMBL/GenBank/DDBJ whole genome shotgun (WGS) entry which is preliminary data.</text>
</comment>
<keyword evidence="3" id="KW-0328">Glycosyltransferase</keyword>